<evidence type="ECO:0000256" key="1">
    <source>
        <dbReference type="SAM" id="Phobius"/>
    </source>
</evidence>
<organism evidence="3 4">
    <name type="scientific">Pristionchus mayeri</name>
    <dbReference type="NCBI Taxonomy" id="1317129"/>
    <lineage>
        <taxon>Eukaryota</taxon>
        <taxon>Metazoa</taxon>
        <taxon>Ecdysozoa</taxon>
        <taxon>Nematoda</taxon>
        <taxon>Chromadorea</taxon>
        <taxon>Rhabditida</taxon>
        <taxon>Rhabditina</taxon>
        <taxon>Diplogasteromorpha</taxon>
        <taxon>Diplogasteroidea</taxon>
        <taxon>Neodiplogasteridae</taxon>
        <taxon>Pristionchus</taxon>
    </lineage>
</organism>
<dbReference type="EMBL" id="BTRK01000005">
    <property type="protein sequence ID" value="GMR54069.1"/>
    <property type="molecule type" value="Genomic_DNA"/>
</dbReference>
<feature type="transmembrane region" description="Helical" evidence="1">
    <location>
        <begin position="276"/>
        <end position="296"/>
    </location>
</feature>
<dbReference type="Proteomes" id="UP001328107">
    <property type="component" value="Unassembled WGS sequence"/>
</dbReference>
<dbReference type="GO" id="GO:0050650">
    <property type="term" value="P:chondroitin sulfate proteoglycan biosynthetic process"/>
    <property type="evidence" value="ECO:0007669"/>
    <property type="project" value="InterPro"/>
</dbReference>
<dbReference type="PANTHER" id="PTHR22900:SF13">
    <property type="entry name" value="CARBOHYDRATE SULFOTRANSFERASE-RELATED"/>
    <property type="match status" value="1"/>
</dbReference>
<dbReference type="GO" id="GO:0047756">
    <property type="term" value="F:chondroitin 4-sulfotransferase activity"/>
    <property type="evidence" value="ECO:0007669"/>
    <property type="project" value="InterPro"/>
</dbReference>
<reference evidence="4" key="1">
    <citation type="submission" date="2022-10" db="EMBL/GenBank/DDBJ databases">
        <title>Genome assembly of Pristionchus species.</title>
        <authorList>
            <person name="Yoshida K."/>
            <person name="Sommer R.J."/>
        </authorList>
    </citation>
    <scope>NUCLEOTIDE SEQUENCE [LARGE SCALE GENOMIC DNA]</scope>
    <source>
        <strain evidence="4">RS5460</strain>
    </source>
</reference>
<gene>
    <name evidence="3" type="ORF">PMAYCL1PPCAC_24264</name>
</gene>
<feature type="signal peptide" evidence="2">
    <location>
        <begin position="1"/>
        <end position="22"/>
    </location>
</feature>
<dbReference type="InterPro" id="IPR005331">
    <property type="entry name" value="Sulfotransferase"/>
</dbReference>
<dbReference type="AlphaFoldDB" id="A0AAN5D1U3"/>
<dbReference type="GO" id="GO:1902884">
    <property type="term" value="P:positive regulation of response to oxidative stress"/>
    <property type="evidence" value="ECO:0007669"/>
    <property type="project" value="InterPro"/>
</dbReference>
<proteinExistence type="predicted"/>
<comment type="caution">
    <text evidence="3">The sequence shown here is derived from an EMBL/GenBank/DDBJ whole genome shotgun (WGS) entry which is preliminary data.</text>
</comment>
<evidence type="ECO:0008006" key="5">
    <source>
        <dbReference type="Google" id="ProtNLM"/>
    </source>
</evidence>
<feature type="chain" id="PRO_5042854013" description="Sulfotransferase" evidence="2">
    <location>
        <begin position="23"/>
        <end position="344"/>
    </location>
</feature>
<evidence type="ECO:0000313" key="4">
    <source>
        <dbReference type="Proteomes" id="UP001328107"/>
    </source>
</evidence>
<sequence>LSSFLLLYFFLSSFFILKSNLSFSHSSLCTHSDRVNCALPFVPFKQRYRFSSRYSLLGCAIEKNFSTLLTAILCFLHDEKKFLSRERRLVKEDFHHRFCGPRNEASSIERARVRMGGNESLTLFAITREPVDRFISGFVDKCIKEETWRVSPNRCCGCKGDVDCFVDRMYNRIIRSRGEKQRTSFDDDHFFPQSWRCEFSSHLREYSILHFSSDDSSDFYTKLLKLLHDHGVPPSSLSLIESSLHSSRTDHSTIQSEERRNFERTIRDSPRIMEKITRIMAFALILLVLVLAYIGYRVYSSPTQAKADADDPRYQTLRISENVAFEDNTKSGSKAAKSASKSSK</sequence>
<feature type="non-terminal residue" evidence="3">
    <location>
        <position position="344"/>
    </location>
</feature>
<dbReference type="GO" id="GO:0016020">
    <property type="term" value="C:membrane"/>
    <property type="evidence" value="ECO:0007669"/>
    <property type="project" value="InterPro"/>
</dbReference>
<keyword evidence="1" id="KW-1133">Transmembrane helix</keyword>
<keyword evidence="4" id="KW-1185">Reference proteome</keyword>
<dbReference type="InterPro" id="IPR007669">
    <property type="entry name" value="Chst-1-like"/>
</dbReference>
<keyword evidence="2" id="KW-0732">Signal</keyword>
<evidence type="ECO:0000256" key="2">
    <source>
        <dbReference type="SAM" id="SignalP"/>
    </source>
</evidence>
<dbReference type="PANTHER" id="PTHR22900">
    <property type="entry name" value="PROTEIN CBG14245-RELATED"/>
    <property type="match status" value="1"/>
</dbReference>
<name>A0AAN5D1U3_9BILA</name>
<dbReference type="Pfam" id="PF03567">
    <property type="entry name" value="Sulfotransfer_2"/>
    <property type="match status" value="1"/>
</dbReference>
<feature type="non-terminal residue" evidence="3">
    <location>
        <position position="1"/>
    </location>
</feature>
<keyword evidence="1" id="KW-0472">Membrane</keyword>
<accession>A0AAN5D1U3</accession>
<evidence type="ECO:0000313" key="3">
    <source>
        <dbReference type="EMBL" id="GMR54069.1"/>
    </source>
</evidence>
<protein>
    <recommendedName>
        <fullName evidence="5">Sulfotransferase</fullName>
    </recommendedName>
</protein>
<keyword evidence="1" id="KW-0812">Transmembrane</keyword>